<reference evidence="2" key="1">
    <citation type="submission" date="2021-02" db="EMBL/GenBank/DDBJ databases">
        <authorList>
            <person name="Dougan E. K."/>
            <person name="Rhodes N."/>
            <person name="Thang M."/>
            <person name="Chan C."/>
        </authorList>
    </citation>
    <scope>NUCLEOTIDE SEQUENCE</scope>
</reference>
<dbReference type="GO" id="GO:0015074">
    <property type="term" value="P:DNA integration"/>
    <property type="evidence" value="ECO:0007669"/>
    <property type="project" value="InterPro"/>
</dbReference>
<dbReference type="InterPro" id="IPR011010">
    <property type="entry name" value="DNA_brk_join_enz"/>
</dbReference>
<dbReference type="SUPFAM" id="SSF53335">
    <property type="entry name" value="S-adenosyl-L-methionine-dependent methyltransferases"/>
    <property type="match status" value="1"/>
</dbReference>
<dbReference type="GO" id="GO:0006310">
    <property type="term" value="P:DNA recombination"/>
    <property type="evidence" value="ECO:0007669"/>
    <property type="project" value="UniProtKB-KW"/>
</dbReference>
<dbReference type="SUPFAM" id="SSF56349">
    <property type="entry name" value="DNA breaking-rejoining enzymes"/>
    <property type="match status" value="1"/>
</dbReference>
<evidence type="ECO:0000256" key="1">
    <source>
        <dbReference type="ARBA" id="ARBA00023172"/>
    </source>
</evidence>
<keyword evidence="3" id="KW-1185">Reference proteome</keyword>
<protein>
    <submittedName>
        <fullName evidence="2">Uncharacterized protein</fullName>
    </submittedName>
</protein>
<sequence length="656" mass="72047">PPPQPVSPLPSWLVKAAAGDFEEFDIFLSKLSPNVEAPDFSHLGGARPQAPADSLVCKSGGRLKLESWLAGAPLRVDSFAEGTEHAVDDCSFLGFPMSQVFSQRGQAPDPSKKGCIDLFCGSGGIARALVRQGAPWVIGFDVIRSPLQDLANPKCQAAVISLVESGAVNVVAMAPPAATFSRAVTPAVRSRRFPYGVPWLGGAMKQKVERDNALAALCLKLVRLCESKGVTWWLEHPDTSLLWCLQGFKRFASPSSTSVWRCDLCFFGTPWRKRTGRSSAYKQAWTALSQPYPRGFCDALARAAARAEGWADASGRLTLSSCARCGHMRIGEAKNPGPRHRLHARDGDLLTRPLQTQTTLVYESKLWDDFVGWCSSVVSDPQSCFSLFPLFAAMALRAYGDWCFTTGRTLSSFRHCVIAVQRRVLGSKPYLSLAWEMVSRWEALEPPAHRCPLPEPMLKAMCALACFWVMRRWAGVTLLAFYGLARIGEVLRCRRSDLLLPEDLLDDAHGALYLCFKSSKTATRGRPKVQHTKVSDVRAVSWISAIFGGLAPDDLLWPSSPAAYRHRWNVLLKHLDVPLGLRLMPGGLRGGGAVHLYRSGHPLTELQWSMRLKHLGTLEHYLQEVAAVTALTDISPHGRSLIRTAAQLFDALGEPP</sequence>
<comment type="caution">
    <text evidence="2">The sequence shown here is derived from an EMBL/GenBank/DDBJ whole genome shotgun (WGS) entry which is preliminary data.</text>
</comment>
<evidence type="ECO:0000313" key="3">
    <source>
        <dbReference type="Proteomes" id="UP000601435"/>
    </source>
</evidence>
<dbReference type="Proteomes" id="UP000601435">
    <property type="component" value="Unassembled WGS sequence"/>
</dbReference>
<dbReference type="Gene3D" id="1.10.443.10">
    <property type="entry name" value="Intergrase catalytic core"/>
    <property type="match status" value="1"/>
</dbReference>
<keyword evidence="1" id="KW-0233">DNA recombination</keyword>
<accession>A0A813B6K8</accession>
<dbReference type="AlphaFoldDB" id="A0A813B6K8"/>
<dbReference type="InterPro" id="IPR029063">
    <property type="entry name" value="SAM-dependent_MTases_sf"/>
</dbReference>
<dbReference type="InterPro" id="IPR013762">
    <property type="entry name" value="Integrase-like_cat_sf"/>
</dbReference>
<dbReference type="GO" id="GO:0003677">
    <property type="term" value="F:DNA binding"/>
    <property type="evidence" value="ECO:0007669"/>
    <property type="project" value="InterPro"/>
</dbReference>
<evidence type="ECO:0000313" key="2">
    <source>
        <dbReference type="EMBL" id="CAE7891767.1"/>
    </source>
</evidence>
<feature type="non-terminal residue" evidence="2">
    <location>
        <position position="1"/>
    </location>
</feature>
<proteinExistence type="predicted"/>
<dbReference type="EMBL" id="CAJNJA010067200">
    <property type="protein sequence ID" value="CAE7891767.1"/>
    <property type="molecule type" value="Genomic_DNA"/>
</dbReference>
<gene>
    <name evidence="2" type="ORF">SNEC2469_LOCUS29655</name>
</gene>
<organism evidence="2 3">
    <name type="scientific">Symbiodinium necroappetens</name>
    <dbReference type="NCBI Taxonomy" id="1628268"/>
    <lineage>
        <taxon>Eukaryota</taxon>
        <taxon>Sar</taxon>
        <taxon>Alveolata</taxon>
        <taxon>Dinophyceae</taxon>
        <taxon>Suessiales</taxon>
        <taxon>Symbiodiniaceae</taxon>
        <taxon>Symbiodinium</taxon>
    </lineage>
</organism>
<name>A0A813B6K8_9DINO</name>
<dbReference type="OrthoDB" id="443315at2759"/>